<dbReference type="OrthoDB" id="434771at2759"/>
<dbReference type="InterPro" id="IPR050741">
    <property type="entry name" value="Acyl-CoA_dehydrogenase"/>
</dbReference>
<dbReference type="Gene3D" id="2.40.110.10">
    <property type="entry name" value="Butyryl-CoA Dehydrogenase, subunit A, domain 2"/>
    <property type="match status" value="1"/>
</dbReference>
<dbReference type="PANTHER" id="PTHR48083:SF13">
    <property type="entry name" value="ACYL-COA DEHYDROGENASE FAMILY MEMBER 11"/>
    <property type="match status" value="1"/>
</dbReference>
<evidence type="ECO:0000259" key="9">
    <source>
        <dbReference type="Pfam" id="PF02770"/>
    </source>
</evidence>
<dbReference type="GO" id="GO:0050660">
    <property type="term" value="F:flavin adenine dinucleotide binding"/>
    <property type="evidence" value="ECO:0007669"/>
    <property type="project" value="InterPro"/>
</dbReference>
<sequence length="443" mass="49990">MSVKDDIPAIFLDKLSPRGLETIQRCKDFVDDYCLPGDKLHAQQMSNDPATRWKVIPEITEKLKKKARELGLWNMFLSKHYPEGPGFTNLEYGLMAQYLGRSFVAPEATNTNAPDTGNMELFARYGTPYQKEKWLKRLLDGEIRSAFLMTEKGTSSSNALNISCTAKLNSNGNYVINGVKWFASGAGDPRTAVWLVMCKTSDSTKDLYHNHSVLVLDAKKAIDSGKANVIRPLTVFGYDDAPHGHCEIEFNDYEIPKEDMKNILLASEGKGFELIQSRLGPGRIHHCMRLIGVGEYALLAVAHRANNRMIFGKPMNQRETFITAYAQHKIDIQKCRLLILNAAHKIDILNPKNAQQEIAMAKIETPRTILKILDWGIQMFGAEGVSQDTELARLYAISRTLRIADGPDEAHLNQLARQEAKKFKFADEFFAKFDQNYKNLSKL</sequence>
<dbReference type="SUPFAM" id="SSF56645">
    <property type="entry name" value="Acyl-CoA dehydrogenase NM domain-like"/>
    <property type="match status" value="1"/>
</dbReference>
<keyword evidence="12" id="KW-1185">Reference proteome</keyword>
<dbReference type="RefSeq" id="XP_015465275.1">
    <property type="nucleotide sequence ID" value="XM_015613906.1"/>
</dbReference>
<keyword evidence="6 7" id="KW-0560">Oxidoreductase</keyword>
<dbReference type="Gene3D" id="1.20.140.10">
    <property type="entry name" value="Butyryl-CoA Dehydrogenase, subunit A, domain 3"/>
    <property type="match status" value="1"/>
</dbReference>
<evidence type="ECO:0000256" key="2">
    <source>
        <dbReference type="ARBA" id="ARBA00009347"/>
    </source>
</evidence>
<dbReference type="Gene3D" id="1.10.540.10">
    <property type="entry name" value="Acyl-CoA dehydrogenase/oxidase, N-terminal domain"/>
    <property type="match status" value="1"/>
</dbReference>
<feature type="domain" description="Acyl-CoA dehydrogenase/oxidase N-terminal" evidence="10">
    <location>
        <begin position="50"/>
        <end position="142"/>
    </location>
</feature>
<dbReference type="InterPro" id="IPR009075">
    <property type="entry name" value="AcylCo_DH/oxidase_C"/>
</dbReference>
<accession>A0A0V1PSP9</accession>
<dbReference type="Proteomes" id="UP000054251">
    <property type="component" value="Unassembled WGS sequence"/>
</dbReference>
<evidence type="ECO:0000259" key="8">
    <source>
        <dbReference type="Pfam" id="PF00441"/>
    </source>
</evidence>
<feature type="domain" description="Acyl-CoA oxidase/dehydrogenase middle" evidence="9">
    <location>
        <begin position="146"/>
        <end position="252"/>
    </location>
</feature>
<dbReference type="InterPro" id="IPR013786">
    <property type="entry name" value="AcylCoA_DH/ox_N"/>
</dbReference>
<dbReference type="InterPro" id="IPR009100">
    <property type="entry name" value="AcylCoA_DH/oxidase_NM_dom_sf"/>
</dbReference>
<dbReference type="InterPro" id="IPR006091">
    <property type="entry name" value="Acyl-CoA_Oxase/DH_mid-dom"/>
</dbReference>
<evidence type="ECO:0000256" key="3">
    <source>
        <dbReference type="ARBA" id="ARBA00011738"/>
    </source>
</evidence>
<evidence type="ECO:0000256" key="5">
    <source>
        <dbReference type="ARBA" id="ARBA00022827"/>
    </source>
</evidence>
<dbReference type="InterPro" id="IPR037069">
    <property type="entry name" value="AcylCoA_DH/ox_N_sf"/>
</dbReference>
<evidence type="ECO:0000313" key="11">
    <source>
        <dbReference type="EMBL" id="KRZ99172.1"/>
    </source>
</evidence>
<gene>
    <name evidence="11" type="ORF">AC631_05077</name>
</gene>
<dbReference type="SUPFAM" id="SSF47203">
    <property type="entry name" value="Acyl-CoA dehydrogenase C-terminal domain-like"/>
    <property type="match status" value="1"/>
</dbReference>
<dbReference type="EMBL" id="LMYN01000167">
    <property type="protein sequence ID" value="KRZ99172.1"/>
    <property type="molecule type" value="Genomic_DNA"/>
</dbReference>
<comment type="subunit">
    <text evidence="3">Homodimer.</text>
</comment>
<name>A0A0V1PSP9_9ASCO</name>
<proteinExistence type="inferred from homology"/>
<evidence type="ECO:0008006" key="13">
    <source>
        <dbReference type="Google" id="ProtNLM"/>
    </source>
</evidence>
<evidence type="ECO:0000256" key="7">
    <source>
        <dbReference type="RuleBase" id="RU362125"/>
    </source>
</evidence>
<dbReference type="GO" id="GO:0033539">
    <property type="term" value="P:fatty acid beta-oxidation using acyl-CoA dehydrogenase"/>
    <property type="evidence" value="ECO:0007669"/>
    <property type="project" value="TreeGrafter"/>
</dbReference>
<evidence type="ECO:0000259" key="10">
    <source>
        <dbReference type="Pfam" id="PF02771"/>
    </source>
</evidence>
<dbReference type="GO" id="GO:0005737">
    <property type="term" value="C:cytoplasm"/>
    <property type="evidence" value="ECO:0007669"/>
    <property type="project" value="TreeGrafter"/>
</dbReference>
<organism evidence="11 12">
    <name type="scientific">Debaryomyces fabryi</name>
    <dbReference type="NCBI Taxonomy" id="58627"/>
    <lineage>
        <taxon>Eukaryota</taxon>
        <taxon>Fungi</taxon>
        <taxon>Dikarya</taxon>
        <taxon>Ascomycota</taxon>
        <taxon>Saccharomycotina</taxon>
        <taxon>Pichiomycetes</taxon>
        <taxon>Debaryomycetaceae</taxon>
        <taxon>Debaryomyces</taxon>
    </lineage>
</organism>
<evidence type="ECO:0000313" key="12">
    <source>
        <dbReference type="Proteomes" id="UP000054251"/>
    </source>
</evidence>
<dbReference type="AlphaFoldDB" id="A0A0V1PSP9"/>
<dbReference type="PANTHER" id="PTHR48083">
    <property type="entry name" value="MEDIUM-CHAIN SPECIFIC ACYL-COA DEHYDROGENASE, MITOCHONDRIAL-RELATED"/>
    <property type="match status" value="1"/>
</dbReference>
<feature type="domain" description="Acyl-CoA dehydrogenase/oxidase C-terminal" evidence="8">
    <location>
        <begin position="269"/>
        <end position="418"/>
    </location>
</feature>
<keyword evidence="4 7" id="KW-0285">Flavoprotein</keyword>
<dbReference type="InterPro" id="IPR046373">
    <property type="entry name" value="Acyl-CoA_Oxase/DH_mid-dom_sf"/>
</dbReference>
<evidence type="ECO:0000256" key="1">
    <source>
        <dbReference type="ARBA" id="ARBA00001974"/>
    </source>
</evidence>
<comment type="caution">
    <text evidence="11">The sequence shown here is derived from an EMBL/GenBank/DDBJ whole genome shotgun (WGS) entry which is preliminary data.</text>
</comment>
<comment type="similarity">
    <text evidence="2 7">Belongs to the acyl-CoA dehydrogenase family.</text>
</comment>
<evidence type="ECO:0000256" key="4">
    <source>
        <dbReference type="ARBA" id="ARBA00022630"/>
    </source>
</evidence>
<dbReference type="Pfam" id="PF02770">
    <property type="entry name" value="Acyl-CoA_dh_M"/>
    <property type="match status" value="1"/>
</dbReference>
<evidence type="ECO:0000256" key="6">
    <source>
        <dbReference type="ARBA" id="ARBA00023002"/>
    </source>
</evidence>
<dbReference type="Pfam" id="PF02771">
    <property type="entry name" value="Acyl-CoA_dh_N"/>
    <property type="match status" value="1"/>
</dbReference>
<comment type="cofactor">
    <cofactor evidence="1 7">
        <name>FAD</name>
        <dbReference type="ChEBI" id="CHEBI:57692"/>
    </cofactor>
</comment>
<protein>
    <recommendedName>
        <fullName evidence="13">Acyl-CoA dehydrogenase family member 11</fullName>
    </recommendedName>
</protein>
<keyword evidence="5 7" id="KW-0274">FAD</keyword>
<reference evidence="11 12" key="1">
    <citation type="submission" date="2015-11" db="EMBL/GenBank/DDBJ databases">
        <title>The genome of Debaryomyces fabryi.</title>
        <authorList>
            <person name="Tafer H."/>
            <person name="Lopandic K."/>
        </authorList>
    </citation>
    <scope>NUCLEOTIDE SEQUENCE [LARGE SCALE GENOMIC DNA]</scope>
    <source>
        <strain evidence="11 12">CBS 789</strain>
    </source>
</reference>
<dbReference type="GeneID" id="26842086"/>
<dbReference type="Pfam" id="PF00441">
    <property type="entry name" value="Acyl-CoA_dh_1"/>
    <property type="match status" value="1"/>
</dbReference>
<dbReference type="GO" id="GO:0003995">
    <property type="term" value="F:acyl-CoA dehydrogenase activity"/>
    <property type="evidence" value="ECO:0007669"/>
    <property type="project" value="TreeGrafter"/>
</dbReference>
<dbReference type="InterPro" id="IPR036250">
    <property type="entry name" value="AcylCo_DH-like_C"/>
</dbReference>